<evidence type="ECO:0000313" key="4">
    <source>
        <dbReference type="Proteomes" id="UP000258309"/>
    </source>
</evidence>
<feature type="region of interest" description="Disordered" evidence="2">
    <location>
        <begin position="179"/>
        <end position="241"/>
    </location>
</feature>
<evidence type="ECO:0000313" key="3">
    <source>
        <dbReference type="EMBL" id="RFU26100.1"/>
    </source>
</evidence>
<dbReference type="PANTHER" id="PTHR12832">
    <property type="entry name" value="TESTIS-SPECIFIC PROTEIN PBS13 T-COMPLEX 11"/>
    <property type="match status" value="1"/>
</dbReference>
<dbReference type="EMBL" id="NCSJ02000285">
    <property type="protein sequence ID" value="RFU26100.1"/>
    <property type="molecule type" value="Genomic_DNA"/>
</dbReference>
<feature type="compositionally biased region" description="Low complexity" evidence="2">
    <location>
        <begin position="66"/>
        <end position="77"/>
    </location>
</feature>
<feature type="compositionally biased region" description="Basic and acidic residues" evidence="2">
    <location>
        <begin position="1"/>
        <end position="15"/>
    </location>
</feature>
<proteinExistence type="inferred from homology"/>
<dbReference type="Pfam" id="PF05794">
    <property type="entry name" value="Tcp11"/>
    <property type="match status" value="1"/>
</dbReference>
<dbReference type="PANTHER" id="PTHR12832:SF18">
    <property type="entry name" value="IQ CALMODULIN-BINDING MOTIF DOMAIN PROTEIN (AFU_ORTHOLOGUE AFUA_1G08920)"/>
    <property type="match status" value="1"/>
</dbReference>
<dbReference type="Proteomes" id="UP000258309">
    <property type="component" value="Unassembled WGS sequence"/>
</dbReference>
<reference evidence="3 4" key="1">
    <citation type="submission" date="2018-05" db="EMBL/GenBank/DDBJ databases">
        <title>Draft genome sequence of Scytalidium lignicola DSM 105466, a ubiquitous saprotrophic fungus.</title>
        <authorList>
            <person name="Buettner E."/>
            <person name="Gebauer A.M."/>
            <person name="Hofrichter M."/>
            <person name="Liers C."/>
            <person name="Kellner H."/>
        </authorList>
    </citation>
    <scope>NUCLEOTIDE SEQUENCE [LARGE SCALE GENOMIC DNA]</scope>
    <source>
        <strain evidence="3 4">DSM 105466</strain>
    </source>
</reference>
<gene>
    <name evidence="3" type="ORF">B7463_g10236</name>
</gene>
<dbReference type="GO" id="GO:0010737">
    <property type="term" value="P:protein kinase A signaling"/>
    <property type="evidence" value="ECO:0007669"/>
    <property type="project" value="TreeGrafter"/>
</dbReference>
<dbReference type="STRING" id="5539.A0A3E2GY79"/>
<dbReference type="AlphaFoldDB" id="A0A3E2GY79"/>
<name>A0A3E2GY79_SCYLI</name>
<dbReference type="InterPro" id="IPR008862">
    <property type="entry name" value="Tcp11"/>
</dbReference>
<feature type="compositionally biased region" description="Basic and acidic residues" evidence="2">
    <location>
        <begin position="492"/>
        <end position="502"/>
    </location>
</feature>
<dbReference type="OMA" id="FHAWKTH"/>
<keyword evidence="4" id="KW-1185">Reference proteome</keyword>
<feature type="non-terminal residue" evidence="3">
    <location>
        <position position="1004"/>
    </location>
</feature>
<comment type="caution">
    <text evidence="3">The sequence shown here is derived from an EMBL/GenBank/DDBJ whole genome shotgun (WGS) entry which is preliminary data.</text>
</comment>
<accession>A0A3E2GY79</accession>
<feature type="non-terminal residue" evidence="3">
    <location>
        <position position="1"/>
    </location>
</feature>
<feature type="region of interest" description="Disordered" evidence="2">
    <location>
        <begin position="529"/>
        <end position="548"/>
    </location>
</feature>
<evidence type="ECO:0000256" key="2">
    <source>
        <dbReference type="SAM" id="MobiDB-lite"/>
    </source>
</evidence>
<feature type="compositionally biased region" description="Acidic residues" evidence="2">
    <location>
        <begin position="27"/>
        <end position="39"/>
    </location>
</feature>
<feature type="region of interest" description="Disordered" evidence="2">
    <location>
        <begin position="61"/>
        <end position="92"/>
    </location>
</feature>
<feature type="region of interest" description="Disordered" evidence="2">
    <location>
        <begin position="484"/>
        <end position="520"/>
    </location>
</feature>
<protein>
    <submittedName>
        <fullName evidence="3">Uncharacterized protein</fullName>
    </submittedName>
</protein>
<comment type="similarity">
    <text evidence="1">Belongs to the TCP11 family.</text>
</comment>
<sequence>MRRASDDLSDPDRNLAESTGSPAGVQEDQDLDLITEDDNNDHRIYTPPPHIAARFYQHISNRRKSSAASSRRNSISSVHSHQSHASGRLGGPQSNYIAQHLRRASIIESRKARLADRAAHVEKVRLRAALAKAQTRSTSNSEERALAAQHAREKNLAEIVASCAEEVKRAKAVAESMKEKREAEGKRLRQEMEEKLAEAERRREEFLHRGAGTKRARSTSSPRKSPSPPPPRRLPINEHTAASKIQERWRINRRAKALKEFSNLGLTVDRVRETSFQDVVDLLAQERVLMATASILRICGLREGESGSVNEMTAVRTFLSAFLILGHPTQVLSSKGENSEQEQVGSLPMPHDDLANPQLQDLVAKATELLITFEHVLSRLTVANNYTAPPAQLTTLSEAYAAFYNAFIAWKARDSSALIDVMVLQFVELDSIWQTVKDSTEDAVMESYRDGIRENQLKLMVRIKRLAGAAKGKQLITNAIREARKTRAAKKPAADSRPRAAEPDTTNMGSVSTTTSTPGVDEISAATTAVSSSLGHLTPPPTPPRGVRKTNADALRVANTVLPDNRTIVHELAINKEYRIEKEDIINERGTIFQLIFDSMRDEIRRGQSDPWVLAMAENIKGKLQSLLRAGNSMHTLIGEALDTNIVARELAAGTFSYEKFFSFMGSILPRLCAPARDEEVKDLIENKLQTGDVVDRLEALMGFIDTMQLDYANFCLQQTAPQLIKHAITYEMKLFAEWLEQHGNNMEVTTKVWTEAKDKVMAEAARRDPENIQLPRSLPTPDKIYAQMLVDVFLSTKASDVNVDNIPETLRLDAPRIKRIRADILRIVTAGAIIVQCKNLLKRDVRSQWKTEASRIISVLETSKAVEQRAQGVQAALESSRSMPVATKNHIRELVNRIVSASTTAETESVEVREPVMRLLLVRLRGHVLTRLAASTTKEKVKATSTASESLATLGLPEFVGKVGSIVEELGKVGALDRAAHGAWYEQIAGGVDGESGNDEQKN</sequence>
<feature type="region of interest" description="Disordered" evidence="2">
    <location>
        <begin position="1"/>
        <end position="47"/>
    </location>
</feature>
<evidence type="ECO:0000256" key="1">
    <source>
        <dbReference type="ARBA" id="ARBA00010954"/>
    </source>
</evidence>
<dbReference type="OrthoDB" id="276323at2759"/>
<feature type="compositionally biased region" description="Basic and acidic residues" evidence="2">
    <location>
        <begin position="179"/>
        <end position="208"/>
    </location>
</feature>
<organism evidence="3 4">
    <name type="scientific">Scytalidium lignicola</name>
    <name type="common">Hyphomycete</name>
    <dbReference type="NCBI Taxonomy" id="5539"/>
    <lineage>
        <taxon>Eukaryota</taxon>
        <taxon>Fungi</taxon>
        <taxon>Dikarya</taxon>
        <taxon>Ascomycota</taxon>
        <taxon>Pezizomycotina</taxon>
        <taxon>Leotiomycetes</taxon>
        <taxon>Leotiomycetes incertae sedis</taxon>
        <taxon>Scytalidium</taxon>
    </lineage>
</organism>